<dbReference type="PANTHER" id="PTHR10196:SF69">
    <property type="entry name" value="GLYCEROL KINASE"/>
    <property type="match status" value="1"/>
</dbReference>
<dbReference type="GO" id="GO:0004370">
    <property type="term" value="F:glycerol kinase activity"/>
    <property type="evidence" value="ECO:0007669"/>
    <property type="project" value="TreeGrafter"/>
</dbReference>
<proteinExistence type="inferred from homology"/>
<evidence type="ECO:0000256" key="1">
    <source>
        <dbReference type="ARBA" id="ARBA00009156"/>
    </source>
</evidence>
<protein>
    <submittedName>
        <fullName evidence="4">Uncharacterized protein</fullName>
    </submittedName>
</protein>
<dbReference type="EMBL" id="JARBHA010000009">
    <property type="protein sequence ID" value="KAJ9693087.1"/>
    <property type="molecule type" value="Genomic_DNA"/>
</dbReference>
<keyword evidence="5" id="KW-1185">Reference proteome</keyword>
<gene>
    <name evidence="4" type="ORF">PVL29_011999</name>
</gene>
<evidence type="ECO:0000256" key="3">
    <source>
        <dbReference type="ARBA" id="ARBA00022777"/>
    </source>
</evidence>
<dbReference type="InterPro" id="IPR043129">
    <property type="entry name" value="ATPase_NBD"/>
</dbReference>
<evidence type="ECO:0000256" key="2">
    <source>
        <dbReference type="ARBA" id="ARBA00022679"/>
    </source>
</evidence>
<sequence>MLLNLKTLDWDKPTLDTLGLPDEILPKIVNNVEIIRTVTIQYALVGSIAIAGAAVQWLRDSLCIISFASEIEELATKVDSSGGVYFVSLFNGLFAPWWRNDALGGGEVKNEKRELSFRVDVGATINNLFMQMYVYVFSYSLIQYLFCCCYT</sequence>
<dbReference type="SUPFAM" id="SSF53067">
    <property type="entry name" value="Actin-like ATPase domain"/>
    <property type="match status" value="2"/>
</dbReference>
<comment type="caution">
    <text evidence="4">The sequence shown here is derived from an EMBL/GenBank/DDBJ whole genome shotgun (WGS) entry which is preliminary data.</text>
</comment>
<dbReference type="Proteomes" id="UP001168098">
    <property type="component" value="Unassembled WGS sequence"/>
</dbReference>
<keyword evidence="3" id="KW-0418">Kinase</keyword>
<reference evidence="4 5" key="1">
    <citation type="journal article" date="2023" name="BMC Biotechnol.">
        <title>Vitis rotundifolia cv Carlos genome sequencing.</title>
        <authorList>
            <person name="Huff M."/>
            <person name="Hulse-Kemp A."/>
            <person name="Scheffler B."/>
            <person name="Youngblood R."/>
            <person name="Simpson S."/>
            <person name="Babiker E."/>
            <person name="Staton M."/>
        </authorList>
    </citation>
    <scope>NUCLEOTIDE SEQUENCE [LARGE SCALE GENOMIC DNA]</scope>
    <source>
        <tissue evidence="4">Leaf</tissue>
    </source>
</reference>
<dbReference type="PANTHER" id="PTHR10196">
    <property type="entry name" value="SUGAR KINASE"/>
    <property type="match status" value="1"/>
</dbReference>
<keyword evidence="2" id="KW-0808">Transferase</keyword>
<comment type="similarity">
    <text evidence="1">Belongs to the FGGY kinase family.</text>
</comment>
<accession>A0AA38ZQU2</accession>
<dbReference type="GO" id="GO:0006071">
    <property type="term" value="P:glycerol metabolic process"/>
    <property type="evidence" value="ECO:0007669"/>
    <property type="project" value="TreeGrafter"/>
</dbReference>
<dbReference type="GO" id="GO:0046167">
    <property type="term" value="P:glycerol-3-phosphate biosynthetic process"/>
    <property type="evidence" value="ECO:0007669"/>
    <property type="project" value="TreeGrafter"/>
</dbReference>
<dbReference type="AlphaFoldDB" id="A0AA38ZQU2"/>
<evidence type="ECO:0000313" key="5">
    <source>
        <dbReference type="Proteomes" id="UP001168098"/>
    </source>
</evidence>
<evidence type="ECO:0000313" key="4">
    <source>
        <dbReference type="EMBL" id="KAJ9693087.1"/>
    </source>
</evidence>
<dbReference type="Gene3D" id="3.30.420.40">
    <property type="match status" value="1"/>
</dbReference>
<organism evidence="4 5">
    <name type="scientific">Vitis rotundifolia</name>
    <name type="common">Muscadine grape</name>
    <dbReference type="NCBI Taxonomy" id="103349"/>
    <lineage>
        <taxon>Eukaryota</taxon>
        <taxon>Viridiplantae</taxon>
        <taxon>Streptophyta</taxon>
        <taxon>Embryophyta</taxon>
        <taxon>Tracheophyta</taxon>
        <taxon>Spermatophyta</taxon>
        <taxon>Magnoliopsida</taxon>
        <taxon>eudicotyledons</taxon>
        <taxon>Gunneridae</taxon>
        <taxon>Pentapetalae</taxon>
        <taxon>rosids</taxon>
        <taxon>Vitales</taxon>
        <taxon>Vitaceae</taxon>
        <taxon>Viteae</taxon>
        <taxon>Vitis</taxon>
    </lineage>
</organism>
<name>A0AA38ZQU2_VITRO</name>
<dbReference type="GO" id="GO:0006641">
    <property type="term" value="P:triglyceride metabolic process"/>
    <property type="evidence" value="ECO:0007669"/>
    <property type="project" value="TreeGrafter"/>
</dbReference>
<dbReference type="GO" id="GO:0005739">
    <property type="term" value="C:mitochondrion"/>
    <property type="evidence" value="ECO:0007669"/>
    <property type="project" value="TreeGrafter"/>
</dbReference>